<proteinExistence type="predicted"/>
<evidence type="ECO:0000313" key="4">
    <source>
        <dbReference type="EMBL" id="WAL58225.1"/>
    </source>
</evidence>
<keyword evidence="5" id="KW-1185">Reference proteome</keyword>
<dbReference type="GO" id="GO:0003841">
    <property type="term" value="F:1-acylglycerol-3-phosphate O-acyltransferase activity"/>
    <property type="evidence" value="ECO:0007669"/>
    <property type="project" value="TreeGrafter"/>
</dbReference>
<dbReference type="PANTHER" id="PTHR10434">
    <property type="entry name" value="1-ACYL-SN-GLYCEROL-3-PHOSPHATE ACYLTRANSFERASE"/>
    <property type="match status" value="1"/>
</dbReference>
<dbReference type="SMART" id="SM00563">
    <property type="entry name" value="PlsC"/>
    <property type="match status" value="1"/>
</dbReference>
<reference evidence="4" key="1">
    <citation type="submission" date="2022-12" db="EMBL/GenBank/DDBJ databases">
        <title>Polyphasic identification of a Novel Hot-Spring Cyanobacterium Ocullathermofonsia sinensis gen nov. sp. nov. and Genomic Insights on its Adaptations to the Thermal Habitat.</title>
        <authorList>
            <person name="Daroch M."/>
            <person name="Tang J."/>
            <person name="Jiang Y."/>
        </authorList>
    </citation>
    <scope>NUCLEOTIDE SEQUENCE</scope>
    <source>
        <strain evidence="4">PKUAC-SCTA174</strain>
    </source>
</reference>
<dbReference type="Proteomes" id="UP001163152">
    <property type="component" value="Chromosome"/>
</dbReference>
<accession>A0A9E8Z840</accession>
<name>A0A9E8Z840_9CYAN</name>
<dbReference type="InterPro" id="IPR002123">
    <property type="entry name" value="Plipid/glycerol_acylTrfase"/>
</dbReference>
<dbReference type="KEGG" id="tsin:OXH18_13615"/>
<dbReference type="EMBL" id="CP113797">
    <property type="protein sequence ID" value="WAL58225.1"/>
    <property type="molecule type" value="Genomic_DNA"/>
</dbReference>
<organism evidence="4 5">
    <name type="scientific">Thermocoleostomius sinensis A174</name>
    <dbReference type="NCBI Taxonomy" id="2016057"/>
    <lineage>
        <taxon>Bacteria</taxon>
        <taxon>Bacillati</taxon>
        <taxon>Cyanobacteriota</taxon>
        <taxon>Cyanophyceae</taxon>
        <taxon>Oculatellales</taxon>
        <taxon>Oculatellaceae</taxon>
        <taxon>Thermocoleostomius</taxon>
    </lineage>
</organism>
<dbReference type="PANTHER" id="PTHR10434:SF11">
    <property type="entry name" value="1-ACYL-SN-GLYCEROL-3-PHOSPHATE ACYLTRANSFERASE"/>
    <property type="match status" value="1"/>
</dbReference>
<feature type="domain" description="Phospholipid/glycerol acyltransferase" evidence="3">
    <location>
        <begin position="54"/>
        <end position="182"/>
    </location>
</feature>
<dbReference type="CDD" id="cd07989">
    <property type="entry name" value="LPLAT_AGPAT-like"/>
    <property type="match status" value="1"/>
</dbReference>
<evidence type="ECO:0000259" key="3">
    <source>
        <dbReference type="SMART" id="SM00563"/>
    </source>
</evidence>
<dbReference type="Pfam" id="PF01553">
    <property type="entry name" value="Acyltransferase"/>
    <property type="match status" value="1"/>
</dbReference>
<protein>
    <submittedName>
        <fullName evidence="4">1-acyl-sn-glycerol-3-phosphate acyltransferase</fullName>
    </submittedName>
</protein>
<dbReference type="GO" id="GO:0006654">
    <property type="term" value="P:phosphatidic acid biosynthetic process"/>
    <property type="evidence" value="ECO:0007669"/>
    <property type="project" value="TreeGrafter"/>
</dbReference>
<dbReference type="SUPFAM" id="SSF69593">
    <property type="entry name" value="Glycerol-3-phosphate (1)-acyltransferase"/>
    <property type="match status" value="1"/>
</dbReference>
<evidence type="ECO:0000256" key="2">
    <source>
        <dbReference type="ARBA" id="ARBA00023315"/>
    </source>
</evidence>
<dbReference type="AlphaFoldDB" id="A0A9E8Z840"/>
<gene>
    <name evidence="4" type="ORF">OXH18_13615</name>
</gene>
<keyword evidence="1" id="KW-0808">Transferase</keyword>
<sequence length="424" mass="48661">MPRPRQFYPPQLDPTLVWWLQKIAPWLARLVYQLDVIISADPSVQLTSLKQKPCILLCNHPSFDDSIVLFLFSAYLEESFHYMTAYEQFLGRHGWLYQRLGAYSVQRGLADRDSVAQTLTLLSNPDNKLVIFPEGGCSFQNDTVMPFRPGAVQIGLQAMARCRKRGDPVPDLHLAPISLKYRYTGRMKPVIEKTLSQLEQALALPAQGDYYQRLRQVAARVLDQFEQEYGVVSAEAADWNQRITALKTQVLQRCEQNLNLTSSPGEPNRERVYRIRHMLDRHYSLSFREQQQQVDQHSPTATRAATPLIPPDTLTLDAMSKAMTRVLNFDAIYDGYVAEKPTPERFLDTLVRFEREVFNIDKPRPKAHRQAFLRVGQLVRLHDYLDAYSTDRAGTVAELVQQLQQTTQHNLDVLSEATARGISW</sequence>
<evidence type="ECO:0000256" key="1">
    <source>
        <dbReference type="ARBA" id="ARBA00022679"/>
    </source>
</evidence>
<evidence type="ECO:0000313" key="5">
    <source>
        <dbReference type="Proteomes" id="UP001163152"/>
    </source>
</evidence>
<dbReference type="RefSeq" id="WP_268607629.1">
    <property type="nucleotide sequence ID" value="NZ_CP113797.1"/>
</dbReference>
<keyword evidence="2 4" id="KW-0012">Acyltransferase</keyword>